<evidence type="ECO:0000313" key="3">
    <source>
        <dbReference type="Proteomes" id="UP000314294"/>
    </source>
</evidence>
<dbReference type="AlphaFoldDB" id="A0A4Z2HMX9"/>
<keyword evidence="3" id="KW-1185">Reference proteome</keyword>
<gene>
    <name evidence="2" type="ORF">EYF80_023179</name>
</gene>
<evidence type="ECO:0000313" key="2">
    <source>
        <dbReference type="EMBL" id="TNN66645.1"/>
    </source>
</evidence>
<accession>A0A4Z2HMX9</accession>
<reference evidence="2 3" key="1">
    <citation type="submission" date="2019-03" db="EMBL/GenBank/DDBJ databases">
        <title>First draft genome of Liparis tanakae, snailfish: a comprehensive survey of snailfish specific genes.</title>
        <authorList>
            <person name="Kim W."/>
            <person name="Song I."/>
            <person name="Jeong J.-H."/>
            <person name="Kim D."/>
            <person name="Kim S."/>
            <person name="Ryu S."/>
            <person name="Song J.Y."/>
            <person name="Lee S.K."/>
        </authorList>
    </citation>
    <scope>NUCLEOTIDE SEQUENCE [LARGE SCALE GENOMIC DNA]</scope>
    <source>
        <tissue evidence="2">Muscle</tissue>
    </source>
</reference>
<dbReference type="Proteomes" id="UP000314294">
    <property type="component" value="Unassembled WGS sequence"/>
</dbReference>
<comment type="caution">
    <text evidence="2">The sequence shown here is derived from an EMBL/GenBank/DDBJ whole genome shotgun (WGS) entry which is preliminary data.</text>
</comment>
<proteinExistence type="predicted"/>
<dbReference type="EMBL" id="SRLO01000216">
    <property type="protein sequence ID" value="TNN66645.1"/>
    <property type="molecule type" value="Genomic_DNA"/>
</dbReference>
<evidence type="ECO:0000256" key="1">
    <source>
        <dbReference type="SAM" id="MobiDB-lite"/>
    </source>
</evidence>
<name>A0A4Z2HMX9_9TELE</name>
<sequence>MSRGSMGKMGRSEKEFELLRLLGRNRCSSQPPNFSGTKPYGLEMGSAKSCEAERPGPVGSTSRDLFFPPGL</sequence>
<protein>
    <submittedName>
        <fullName evidence="2">Uncharacterized protein</fullName>
    </submittedName>
</protein>
<feature type="region of interest" description="Disordered" evidence="1">
    <location>
        <begin position="47"/>
        <end position="71"/>
    </location>
</feature>
<organism evidence="2 3">
    <name type="scientific">Liparis tanakae</name>
    <name type="common">Tanaka's snailfish</name>
    <dbReference type="NCBI Taxonomy" id="230148"/>
    <lineage>
        <taxon>Eukaryota</taxon>
        <taxon>Metazoa</taxon>
        <taxon>Chordata</taxon>
        <taxon>Craniata</taxon>
        <taxon>Vertebrata</taxon>
        <taxon>Euteleostomi</taxon>
        <taxon>Actinopterygii</taxon>
        <taxon>Neopterygii</taxon>
        <taxon>Teleostei</taxon>
        <taxon>Neoteleostei</taxon>
        <taxon>Acanthomorphata</taxon>
        <taxon>Eupercaria</taxon>
        <taxon>Perciformes</taxon>
        <taxon>Cottioidei</taxon>
        <taxon>Cottales</taxon>
        <taxon>Liparidae</taxon>
        <taxon>Liparis</taxon>
    </lineage>
</organism>